<dbReference type="EMBL" id="JBHSXQ010000004">
    <property type="protein sequence ID" value="MFC6906556.1"/>
    <property type="molecule type" value="Genomic_DNA"/>
</dbReference>
<comment type="caution">
    <text evidence="2">The sequence shown here is derived from an EMBL/GenBank/DDBJ whole genome shotgun (WGS) entry which is preliminary data.</text>
</comment>
<dbReference type="Proteomes" id="UP001596312">
    <property type="component" value="Unassembled WGS sequence"/>
</dbReference>
<keyword evidence="1" id="KW-0812">Transmembrane</keyword>
<evidence type="ECO:0000313" key="3">
    <source>
        <dbReference type="Proteomes" id="UP001596312"/>
    </source>
</evidence>
<accession>A0ABD5VA47</accession>
<keyword evidence="1" id="KW-1133">Transmembrane helix</keyword>
<evidence type="ECO:0000256" key="1">
    <source>
        <dbReference type="SAM" id="Phobius"/>
    </source>
</evidence>
<gene>
    <name evidence="2" type="ORF">ACFQGH_15270</name>
</gene>
<dbReference type="AlphaFoldDB" id="A0ABD5VA47"/>
<feature type="transmembrane region" description="Helical" evidence="1">
    <location>
        <begin position="45"/>
        <end position="61"/>
    </location>
</feature>
<dbReference type="RefSeq" id="WP_340605128.1">
    <property type="nucleotide sequence ID" value="NZ_JBBMXV010000004.1"/>
</dbReference>
<dbReference type="Pfam" id="PF24287">
    <property type="entry name" value="DUF7475"/>
    <property type="match status" value="1"/>
</dbReference>
<proteinExistence type="predicted"/>
<sequence>MTGPSRTETDAFDLAFLLSALVLAGIHLYLGLVAPFVAAGRTTQFVLIGLVLLVGPGLYFTSYWRPILYPLGVAVAVYLGVVWLLAGADYPRFGLAAGGTATVFAALALYLFVRGEATETTDVER</sequence>
<feature type="transmembrane region" description="Helical" evidence="1">
    <location>
        <begin position="14"/>
        <end position="38"/>
    </location>
</feature>
<name>A0ABD5VA47_9EURY</name>
<keyword evidence="1" id="KW-0472">Membrane</keyword>
<evidence type="ECO:0000313" key="2">
    <source>
        <dbReference type="EMBL" id="MFC6906556.1"/>
    </source>
</evidence>
<feature type="transmembrane region" description="Helical" evidence="1">
    <location>
        <begin position="67"/>
        <end position="86"/>
    </location>
</feature>
<feature type="transmembrane region" description="Helical" evidence="1">
    <location>
        <begin position="93"/>
        <end position="113"/>
    </location>
</feature>
<keyword evidence="3" id="KW-1185">Reference proteome</keyword>
<dbReference type="InterPro" id="IPR055898">
    <property type="entry name" value="DUF7475"/>
</dbReference>
<reference evidence="2 3" key="1">
    <citation type="journal article" date="2019" name="Int. J. Syst. Evol. Microbiol.">
        <title>The Global Catalogue of Microorganisms (GCM) 10K type strain sequencing project: providing services to taxonomists for standard genome sequencing and annotation.</title>
        <authorList>
            <consortium name="The Broad Institute Genomics Platform"/>
            <consortium name="The Broad Institute Genome Sequencing Center for Infectious Disease"/>
            <person name="Wu L."/>
            <person name="Ma J."/>
        </authorList>
    </citation>
    <scope>NUCLEOTIDE SEQUENCE [LARGE SCALE GENOMIC DNA]</scope>
    <source>
        <strain evidence="2 3">CGMCC 1.3240</strain>
    </source>
</reference>
<organism evidence="2 3">
    <name type="scientific">Halalkalicoccus tibetensis</name>
    <dbReference type="NCBI Taxonomy" id="175632"/>
    <lineage>
        <taxon>Archaea</taxon>
        <taxon>Methanobacteriati</taxon>
        <taxon>Methanobacteriota</taxon>
        <taxon>Stenosarchaea group</taxon>
        <taxon>Halobacteria</taxon>
        <taxon>Halobacteriales</taxon>
        <taxon>Halococcaceae</taxon>
        <taxon>Halalkalicoccus</taxon>
    </lineage>
</organism>
<protein>
    <submittedName>
        <fullName evidence="2">Uncharacterized protein</fullName>
    </submittedName>
</protein>